<dbReference type="PROSITE" id="PS50042">
    <property type="entry name" value="CNMP_BINDING_3"/>
    <property type="match status" value="1"/>
</dbReference>
<dbReference type="AlphaFoldDB" id="A0A7C3IHH1"/>
<organism evidence="2">
    <name type="scientific">Gracilinema caldarium</name>
    <dbReference type="NCBI Taxonomy" id="215591"/>
    <lineage>
        <taxon>Bacteria</taxon>
        <taxon>Pseudomonadati</taxon>
        <taxon>Spirochaetota</taxon>
        <taxon>Spirochaetia</taxon>
        <taxon>Spirochaetales</taxon>
        <taxon>Breznakiellaceae</taxon>
        <taxon>Gracilinema</taxon>
    </lineage>
</organism>
<evidence type="ECO:0000313" key="2">
    <source>
        <dbReference type="EMBL" id="HFH29584.1"/>
    </source>
</evidence>
<dbReference type="Pfam" id="PF00027">
    <property type="entry name" value="cNMP_binding"/>
    <property type="match status" value="1"/>
</dbReference>
<reference evidence="2" key="1">
    <citation type="journal article" date="2020" name="mSystems">
        <title>Genome- and Community-Level Interaction Insights into Carbon Utilization and Element Cycling Functions of Hydrothermarchaeota in Hydrothermal Sediment.</title>
        <authorList>
            <person name="Zhou Z."/>
            <person name="Liu Y."/>
            <person name="Xu W."/>
            <person name="Pan J."/>
            <person name="Luo Z.H."/>
            <person name="Li M."/>
        </authorList>
    </citation>
    <scope>NUCLEOTIDE SEQUENCE [LARGE SCALE GENOMIC DNA]</scope>
    <source>
        <strain evidence="2">SpSt-503</strain>
    </source>
</reference>
<dbReference type="GO" id="GO:0005829">
    <property type="term" value="C:cytosol"/>
    <property type="evidence" value="ECO:0007669"/>
    <property type="project" value="TreeGrafter"/>
</dbReference>
<dbReference type="InterPro" id="IPR018490">
    <property type="entry name" value="cNMP-bd_dom_sf"/>
</dbReference>
<dbReference type="InterPro" id="IPR000595">
    <property type="entry name" value="cNMP-bd_dom"/>
</dbReference>
<dbReference type="SUPFAM" id="SSF51206">
    <property type="entry name" value="cAMP-binding domain-like"/>
    <property type="match status" value="1"/>
</dbReference>
<dbReference type="EMBL" id="DSVL01000269">
    <property type="protein sequence ID" value="HFH29584.1"/>
    <property type="molecule type" value="Genomic_DNA"/>
</dbReference>
<evidence type="ECO:0000259" key="1">
    <source>
        <dbReference type="PROSITE" id="PS50042"/>
    </source>
</evidence>
<feature type="domain" description="Cyclic nucleotide-binding" evidence="1">
    <location>
        <begin position="1"/>
        <end position="102"/>
    </location>
</feature>
<dbReference type="CDD" id="cd00038">
    <property type="entry name" value="CAP_ED"/>
    <property type="match status" value="1"/>
</dbReference>
<name>A0A7C3IHH1_9SPIR</name>
<dbReference type="InterPro" id="IPR014710">
    <property type="entry name" value="RmlC-like_jellyroll"/>
</dbReference>
<dbReference type="GO" id="GO:0003700">
    <property type="term" value="F:DNA-binding transcription factor activity"/>
    <property type="evidence" value="ECO:0007669"/>
    <property type="project" value="TreeGrafter"/>
</dbReference>
<dbReference type="PANTHER" id="PTHR24567">
    <property type="entry name" value="CRP FAMILY TRANSCRIPTIONAL REGULATORY PROTEIN"/>
    <property type="match status" value="1"/>
</dbReference>
<proteinExistence type="predicted"/>
<gene>
    <name evidence="2" type="ORF">ENS59_08760</name>
</gene>
<dbReference type="PRINTS" id="PR00103">
    <property type="entry name" value="CAMPKINASE"/>
</dbReference>
<sequence>MNSADRFILINMENLTIYTYPVDGIIFKEGDVGDLMYILVEGAVELRKEVQGAEIVLKTIDQKNDFFGEMALIDGKPRSATAVAVKPTKLIPVDNEAFERLVLTNGKFAWKIIGILSDRIRETNKQIEELLNTSPKERINFAIADYALKLNVKIHDGRYKVPVEDLKNWLNNRCGVSLDEIDNHLFRLLKSESIAYGSSKDKGNTELIISTSFIHQYNRRR</sequence>
<dbReference type="InterPro" id="IPR018488">
    <property type="entry name" value="cNMP-bd_CS"/>
</dbReference>
<accession>A0A7C3IHH1</accession>
<dbReference type="PANTHER" id="PTHR24567:SF74">
    <property type="entry name" value="HTH-TYPE TRANSCRIPTIONAL REGULATOR ARCR"/>
    <property type="match status" value="1"/>
</dbReference>
<dbReference type="InterPro" id="IPR050397">
    <property type="entry name" value="Env_Response_Regulators"/>
</dbReference>
<comment type="caution">
    <text evidence="2">The sequence shown here is derived from an EMBL/GenBank/DDBJ whole genome shotgun (WGS) entry which is preliminary data.</text>
</comment>
<dbReference type="Gene3D" id="2.60.120.10">
    <property type="entry name" value="Jelly Rolls"/>
    <property type="match status" value="1"/>
</dbReference>
<protein>
    <submittedName>
        <fullName evidence="2">Crp/Fnr family transcriptional regulator</fullName>
    </submittedName>
</protein>
<dbReference type="SMART" id="SM00100">
    <property type="entry name" value="cNMP"/>
    <property type="match status" value="1"/>
</dbReference>
<dbReference type="PROSITE" id="PS00889">
    <property type="entry name" value="CNMP_BINDING_2"/>
    <property type="match status" value="1"/>
</dbReference>